<dbReference type="SUPFAM" id="SSF81273">
    <property type="entry name" value="H-NS histone-like proteins"/>
    <property type="match status" value="1"/>
</dbReference>
<name>A0ABX0LF06_9NEIS</name>
<dbReference type="Proteomes" id="UP001515641">
    <property type="component" value="Unassembled WGS sequence"/>
</dbReference>
<protein>
    <submittedName>
        <fullName evidence="2">H-NS histone family protein</fullName>
    </submittedName>
</protein>
<dbReference type="InterPro" id="IPR027444">
    <property type="entry name" value="H-NS_C_dom"/>
</dbReference>
<accession>A0ABX0LF06</accession>
<organism evidence="2 3">
    <name type="scientific">Chromobacterium fluminis</name>
    <dbReference type="NCBI Taxonomy" id="3044269"/>
    <lineage>
        <taxon>Bacteria</taxon>
        <taxon>Pseudomonadati</taxon>
        <taxon>Pseudomonadota</taxon>
        <taxon>Betaproteobacteria</taxon>
        <taxon>Neisseriales</taxon>
        <taxon>Chromobacteriaceae</taxon>
        <taxon>Chromobacterium</taxon>
    </lineage>
</organism>
<dbReference type="SMART" id="SM00528">
    <property type="entry name" value="HNS"/>
    <property type="match status" value="1"/>
</dbReference>
<evidence type="ECO:0000313" key="3">
    <source>
        <dbReference type="Proteomes" id="UP001515641"/>
    </source>
</evidence>
<dbReference type="EMBL" id="JAAOMA010000049">
    <property type="protein sequence ID" value="NHR08097.1"/>
    <property type="molecule type" value="Genomic_DNA"/>
</dbReference>
<reference evidence="2 3" key="1">
    <citation type="submission" date="2020-03" db="EMBL/GenBank/DDBJ databases">
        <title>Draft genome sequence of environmentally isolated cultures.</title>
        <authorList>
            <person name="Wilson H.S."/>
            <person name="De Leon M.E."/>
        </authorList>
    </citation>
    <scope>NUCLEOTIDE SEQUENCE [LARGE SCALE GENOMIC DNA]</scope>
    <source>
        <strain evidence="2 3">HSC-31F16</strain>
    </source>
</reference>
<dbReference type="RefSeq" id="WP_166453800.1">
    <property type="nucleotide sequence ID" value="NZ_JAAOMA010000049.1"/>
</dbReference>
<evidence type="ECO:0000313" key="2">
    <source>
        <dbReference type="EMBL" id="NHR08097.1"/>
    </source>
</evidence>
<keyword evidence="3" id="KW-1185">Reference proteome</keyword>
<sequence>MGEQLELALPLKLTGRAALFLLPAATIKRARAQHKQLFIMGVDGSALTWSGRGKQPAWVAAYLSQGGQLADLDAHIHQP</sequence>
<dbReference type="Pfam" id="PF00816">
    <property type="entry name" value="Histone_HNS"/>
    <property type="match status" value="1"/>
</dbReference>
<dbReference type="InterPro" id="IPR037150">
    <property type="entry name" value="H-NS_C_dom_sf"/>
</dbReference>
<feature type="domain" description="DNA-binding protein H-NS-like C-terminal" evidence="1">
    <location>
        <begin position="26"/>
        <end position="74"/>
    </location>
</feature>
<comment type="caution">
    <text evidence="2">The sequence shown here is derived from an EMBL/GenBank/DDBJ whole genome shotgun (WGS) entry which is preliminary data.</text>
</comment>
<dbReference type="Gene3D" id="4.10.430.10">
    <property type="entry name" value="Histone-like protein H-NS, C-terminal domain"/>
    <property type="match status" value="1"/>
</dbReference>
<evidence type="ECO:0000259" key="1">
    <source>
        <dbReference type="SMART" id="SM00528"/>
    </source>
</evidence>
<proteinExistence type="predicted"/>
<gene>
    <name evidence="2" type="ORF">HA052_23175</name>
</gene>